<accession>A0ABD1WIB8</accession>
<dbReference type="SUPFAM" id="SSF46689">
    <property type="entry name" value="Homeodomain-like"/>
    <property type="match status" value="1"/>
</dbReference>
<feature type="compositionally biased region" description="Polar residues" evidence="7">
    <location>
        <begin position="379"/>
        <end position="395"/>
    </location>
</feature>
<feature type="domain" description="HTH myb-type" evidence="8">
    <location>
        <begin position="238"/>
        <end position="296"/>
    </location>
</feature>
<dbReference type="InterPro" id="IPR001005">
    <property type="entry name" value="SANT/Myb"/>
</dbReference>
<dbReference type="InterPro" id="IPR046955">
    <property type="entry name" value="PHR1-like"/>
</dbReference>
<feature type="compositionally biased region" description="Basic and acidic residues" evidence="7">
    <location>
        <begin position="367"/>
        <end position="377"/>
    </location>
</feature>
<dbReference type="EMBL" id="JBFOLJ010000003">
    <property type="protein sequence ID" value="KAL2549431.1"/>
    <property type="molecule type" value="Genomic_DNA"/>
</dbReference>
<proteinExistence type="inferred from homology"/>
<organism evidence="9 10">
    <name type="scientific">Forsythia ovata</name>
    <dbReference type="NCBI Taxonomy" id="205694"/>
    <lineage>
        <taxon>Eukaryota</taxon>
        <taxon>Viridiplantae</taxon>
        <taxon>Streptophyta</taxon>
        <taxon>Embryophyta</taxon>
        <taxon>Tracheophyta</taxon>
        <taxon>Spermatophyta</taxon>
        <taxon>Magnoliopsida</taxon>
        <taxon>eudicotyledons</taxon>
        <taxon>Gunneridae</taxon>
        <taxon>Pentapetalae</taxon>
        <taxon>asterids</taxon>
        <taxon>lamiids</taxon>
        <taxon>Lamiales</taxon>
        <taxon>Oleaceae</taxon>
        <taxon>Forsythieae</taxon>
        <taxon>Forsythia</taxon>
    </lineage>
</organism>
<dbReference type="Gene3D" id="1.10.10.60">
    <property type="entry name" value="Homeodomain-like"/>
    <property type="match status" value="1"/>
</dbReference>
<feature type="compositionally biased region" description="Polar residues" evidence="7">
    <location>
        <begin position="203"/>
        <end position="214"/>
    </location>
</feature>
<dbReference type="InterPro" id="IPR025756">
    <property type="entry name" value="Myb_CC_LHEQLE"/>
</dbReference>
<feature type="region of interest" description="Disordered" evidence="7">
    <location>
        <begin position="1"/>
        <end position="26"/>
    </location>
</feature>
<reference evidence="10" key="1">
    <citation type="submission" date="2024-07" db="EMBL/GenBank/DDBJ databases">
        <title>Two chromosome-level genome assemblies of Korean endemic species Abeliophyllum distichum and Forsythia ovata (Oleaceae).</title>
        <authorList>
            <person name="Jang H."/>
        </authorList>
    </citation>
    <scope>NUCLEOTIDE SEQUENCE [LARGE SCALE GENOMIC DNA]</scope>
</reference>
<dbReference type="GO" id="GO:0005634">
    <property type="term" value="C:nucleus"/>
    <property type="evidence" value="ECO:0007669"/>
    <property type="project" value="UniProtKB-SubCell"/>
</dbReference>
<dbReference type="Pfam" id="PF00249">
    <property type="entry name" value="Myb_DNA-binding"/>
    <property type="match status" value="1"/>
</dbReference>
<dbReference type="InterPro" id="IPR009057">
    <property type="entry name" value="Homeodomain-like_sf"/>
</dbReference>
<feature type="region of interest" description="Disordered" evidence="7">
    <location>
        <begin position="202"/>
        <end position="232"/>
    </location>
</feature>
<keyword evidence="4" id="KW-0175">Coiled coil</keyword>
<dbReference type="AlphaFoldDB" id="A0ABD1WIB8"/>
<dbReference type="PROSITE" id="PS51294">
    <property type="entry name" value="HTH_MYB"/>
    <property type="match status" value="1"/>
</dbReference>
<keyword evidence="3" id="KW-0805">Transcription regulation</keyword>
<feature type="region of interest" description="Disordered" evidence="7">
    <location>
        <begin position="366"/>
        <end position="461"/>
    </location>
</feature>
<evidence type="ECO:0000259" key="8">
    <source>
        <dbReference type="PROSITE" id="PS51294"/>
    </source>
</evidence>
<keyword evidence="10" id="KW-1185">Reference proteome</keyword>
<dbReference type="Proteomes" id="UP001604277">
    <property type="component" value="Unassembled WGS sequence"/>
</dbReference>
<dbReference type="PANTHER" id="PTHR31499">
    <property type="entry name" value="MYB FAMILY TRANSCRIPTION FACTOR PHL11"/>
    <property type="match status" value="1"/>
</dbReference>
<comment type="caution">
    <text evidence="9">The sequence shown here is derived from an EMBL/GenBank/DDBJ whole genome shotgun (WGS) entry which is preliminary data.</text>
</comment>
<evidence type="ECO:0000256" key="6">
    <source>
        <dbReference type="ARBA" id="ARBA00023242"/>
    </source>
</evidence>
<keyword evidence="5" id="KW-0804">Transcription</keyword>
<dbReference type="PANTHER" id="PTHR31499:SF80">
    <property type="entry name" value="HTH MYB-TYPE DOMAIN-CONTAINING PROTEIN"/>
    <property type="match status" value="1"/>
</dbReference>
<dbReference type="InterPro" id="IPR006447">
    <property type="entry name" value="Myb_dom_plants"/>
</dbReference>
<dbReference type="InterPro" id="IPR017930">
    <property type="entry name" value="Myb_dom"/>
</dbReference>
<sequence length="461" mass="51191">MDVSGAMSRSLPILPSPLEEKYPKLPDSPQVTLAQELTSNLKSSCPATLSSNNQTTGNLFSSPSGCSTDLQSSCMSPQTSRLKVSPFISKSLNERVSFASNQHPNEVKKSRPLNGYNTENDNISWSTNANDNFLDLCMNIPVQNGQVETCTGVMASEDHTKGTDWQDWADQLITVDDTLDSNWSDLLDVNFLDSEPKLLDLPSNASAHSPQINQQHHHPVSSGKDSPVGSIPAAAPLTKARMRWTQELHEAFVDAVYKLGGSERATPKGVLKLMNVEGLTIYHVKSHLQKYRTAKYKPETSEGSSEKKSNTIAEMTSLDLKMTMGITEALRMQMEVQKQLHEQLEIQRNLQLRIEEQGKHLQMMFEQQREMEKEKLKSPSWNSNESSQPPSTEKQPSLDKEKPEPLAVKAVSSDAFISAAKLPNDVQKSPERKLCEDNELNAGEFSHPPTKRAKSDETEAS</sequence>
<keyword evidence="6" id="KW-0539">Nucleus</keyword>
<evidence type="ECO:0000313" key="9">
    <source>
        <dbReference type="EMBL" id="KAL2549431.1"/>
    </source>
</evidence>
<dbReference type="Pfam" id="PF14379">
    <property type="entry name" value="Myb_CC_LHEQLE"/>
    <property type="match status" value="1"/>
</dbReference>
<gene>
    <name evidence="9" type="ORF">Fot_10961</name>
</gene>
<evidence type="ECO:0000256" key="2">
    <source>
        <dbReference type="ARBA" id="ARBA00006783"/>
    </source>
</evidence>
<evidence type="ECO:0000313" key="10">
    <source>
        <dbReference type="Proteomes" id="UP001604277"/>
    </source>
</evidence>
<name>A0ABD1WIB8_9LAMI</name>
<dbReference type="FunFam" id="1.10.10.60:FF:000002">
    <property type="entry name" value="Myb family transcription factor"/>
    <property type="match status" value="1"/>
</dbReference>
<protein>
    <submittedName>
        <fullName evidence="9">Protein PHR1-LIKE 1</fullName>
    </submittedName>
</protein>
<evidence type="ECO:0000256" key="5">
    <source>
        <dbReference type="ARBA" id="ARBA00023163"/>
    </source>
</evidence>
<evidence type="ECO:0000256" key="1">
    <source>
        <dbReference type="ARBA" id="ARBA00004123"/>
    </source>
</evidence>
<evidence type="ECO:0000256" key="7">
    <source>
        <dbReference type="SAM" id="MobiDB-lite"/>
    </source>
</evidence>
<comment type="similarity">
    <text evidence="2">Belongs to the MYB-CC family.</text>
</comment>
<evidence type="ECO:0000256" key="3">
    <source>
        <dbReference type="ARBA" id="ARBA00023015"/>
    </source>
</evidence>
<dbReference type="NCBIfam" id="TIGR01557">
    <property type="entry name" value="myb_SHAQKYF"/>
    <property type="match status" value="1"/>
</dbReference>
<comment type="subcellular location">
    <subcellularLocation>
        <location evidence="1">Nucleus</location>
    </subcellularLocation>
</comment>
<evidence type="ECO:0000256" key="4">
    <source>
        <dbReference type="ARBA" id="ARBA00023054"/>
    </source>
</evidence>